<feature type="chain" id="PRO_5022708435" evidence="1">
    <location>
        <begin position="20"/>
        <end position="85"/>
    </location>
</feature>
<proteinExistence type="predicted"/>
<reference evidence="2 3" key="1">
    <citation type="submission" date="2019-05" db="EMBL/GenBank/DDBJ databases">
        <title>Genome sequencing of F202Z8.</title>
        <authorList>
            <person name="Kwon Y.M."/>
        </authorList>
    </citation>
    <scope>NUCLEOTIDE SEQUENCE [LARGE SCALE GENOMIC DNA]</scope>
    <source>
        <strain evidence="2 3">F202Z8</strain>
    </source>
</reference>
<evidence type="ECO:0000313" key="2">
    <source>
        <dbReference type="EMBL" id="QCX00731.1"/>
    </source>
</evidence>
<dbReference type="KEGG" id="asag:FGM00_11660"/>
<feature type="signal peptide" evidence="1">
    <location>
        <begin position="1"/>
        <end position="19"/>
    </location>
</feature>
<evidence type="ECO:0000256" key="1">
    <source>
        <dbReference type="SAM" id="SignalP"/>
    </source>
</evidence>
<gene>
    <name evidence="2" type="ORF">FGM00_11660</name>
</gene>
<dbReference type="OrthoDB" id="1448236at2"/>
<protein>
    <submittedName>
        <fullName evidence="2">Uncharacterized protein</fullName>
    </submittedName>
</protein>
<keyword evidence="1" id="KW-0732">Signal</keyword>
<dbReference type="Proteomes" id="UP000310017">
    <property type="component" value="Chromosome"/>
</dbReference>
<dbReference type="EMBL" id="CP040710">
    <property type="protein sequence ID" value="QCX00731.1"/>
    <property type="molecule type" value="Genomic_DNA"/>
</dbReference>
<name>A0A5B7SUY4_9FLAO</name>
<sequence>MKSTLTLLFILTIGAFALANTGMQHDKGSLIQIDFVMDVDSDRAIDTKTIETSENQEVVRLYRRENTLIKKALRFSTKRTRAKLA</sequence>
<accession>A0A5B7SUY4</accession>
<keyword evidence="3" id="KW-1185">Reference proteome</keyword>
<dbReference type="AlphaFoldDB" id="A0A5B7SUY4"/>
<organism evidence="2 3">
    <name type="scientific">Aggregatimonas sangjinii</name>
    <dbReference type="NCBI Taxonomy" id="2583587"/>
    <lineage>
        <taxon>Bacteria</taxon>
        <taxon>Pseudomonadati</taxon>
        <taxon>Bacteroidota</taxon>
        <taxon>Flavobacteriia</taxon>
        <taxon>Flavobacteriales</taxon>
        <taxon>Flavobacteriaceae</taxon>
        <taxon>Aggregatimonas</taxon>
    </lineage>
</organism>
<evidence type="ECO:0000313" key="3">
    <source>
        <dbReference type="Proteomes" id="UP000310017"/>
    </source>
</evidence>
<dbReference type="RefSeq" id="WP_138853075.1">
    <property type="nucleotide sequence ID" value="NZ_CP040710.1"/>
</dbReference>